<dbReference type="Proteomes" id="UP001198190">
    <property type="component" value="Unassembled WGS sequence"/>
</dbReference>
<dbReference type="EMBL" id="JAJCGD010000014">
    <property type="protein sequence ID" value="MCB6828379.1"/>
    <property type="molecule type" value="Genomic_DNA"/>
</dbReference>
<evidence type="ECO:0000313" key="3">
    <source>
        <dbReference type="Proteomes" id="UP001198190"/>
    </source>
</evidence>
<accession>A0AAW4U1H2</accession>
<reference evidence="2" key="1">
    <citation type="submission" date="2021-10" db="EMBL/GenBank/DDBJ databases">
        <title>Collection of gut derived symbiotic bacterial strains cultured from healthy donors.</title>
        <authorList>
            <person name="Lin H."/>
            <person name="Littmann E."/>
            <person name="Claire K."/>
            <person name="Pamer E."/>
        </authorList>
    </citation>
    <scope>NUCLEOTIDE SEQUENCE</scope>
    <source>
        <strain evidence="2">MSK.7.16</strain>
    </source>
</reference>
<evidence type="ECO:0000259" key="1">
    <source>
        <dbReference type="Pfam" id="PF21939"/>
    </source>
</evidence>
<dbReference type="InterPro" id="IPR053827">
    <property type="entry name" value="Gp10_C"/>
</dbReference>
<gene>
    <name evidence="2" type="ORF">LIY65_06680</name>
</gene>
<evidence type="ECO:0000313" key="2">
    <source>
        <dbReference type="EMBL" id="MCB6828379.1"/>
    </source>
</evidence>
<comment type="caution">
    <text evidence="2">The sequence shown here is derived from an EMBL/GenBank/DDBJ whole genome shotgun (WGS) entry which is preliminary data.</text>
</comment>
<dbReference type="AlphaFoldDB" id="A0AAW4U1H2"/>
<sequence>METYSLVAVGELPSHGHSTSTNTANLTGNANSIGINYDEVSVSGIISKNRGNDYGGTNNDHNKTGLLINASHSHTVTINNTGSNQAHNNLQPYIAVYIWKRTA</sequence>
<proteinExistence type="predicted"/>
<protein>
    <recommendedName>
        <fullName evidence="1">Baseplate structural protein Gp10 C-terminal domain-containing protein</fullName>
    </recommendedName>
</protein>
<name>A0AAW4U1H2_9FIRM</name>
<dbReference type="Pfam" id="PF21939">
    <property type="entry name" value="Gp10_C"/>
    <property type="match status" value="1"/>
</dbReference>
<dbReference type="RefSeq" id="WP_227152933.1">
    <property type="nucleotide sequence ID" value="NZ_JAJCGD010000014.1"/>
</dbReference>
<feature type="domain" description="Baseplate structural protein Gp10 C-terminal" evidence="1">
    <location>
        <begin position="9"/>
        <end position="102"/>
    </location>
</feature>
<organism evidence="2 3">
    <name type="scientific">Megamonas funiformis</name>
    <dbReference type="NCBI Taxonomy" id="437897"/>
    <lineage>
        <taxon>Bacteria</taxon>
        <taxon>Bacillati</taxon>
        <taxon>Bacillota</taxon>
        <taxon>Negativicutes</taxon>
        <taxon>Selenomonadales</taxon>
        <taxon>Selenomonadaceae</taxon>
        <taxon>Megamonas</taxon>
    </lineage>
</organism>